<dbReference type="OrthoDB" id="7545962at2759"/>
<keyword evidence="12" id="KW-1185">Reference proteome</keyword>
<evidence type="ECO:0000313" key="12">
    <source>
        <dbReference type="Proteomes" id="UP001152888"/>
    </source>
</evidence>
<reference evidence="11" key="1">
    <citation type="submission" date="2022-03" db="EMBL/GenBank/DDBJ databases">
        <authorList>
            <person name="Sayadi A."/>
        </authorList>
    </citation>
    <scope>NUCLEOTIDE SEQUENCE</scope>
</reference>
<comment type="caution">
    <text evidence="11">The sequence shown here is derived from an EMBL/GenBank/DDBJ whole genome shotgun (WGS) entry which is preliminary data.</text>
</comment>
<dbReference type="EMBL" id="CAKOFQ010006714">
    <property type="protein sequence ID" value="CAH1964314.1"/>
    <property type="molecule type" value="Genomic_DNA"/>
</dbReference>
<dbReference type="GO" id="GO:0004984">
    <property type="term" value="F:olfactory receptor activity"/>
    <property type="evidence" value="ECO:0007669"/>
    <property type="project" value="InterPro"/>
</dbReference>
<evidence type="ECO:0000256" key="10">
    <source>
        <dbReference type="SAM" id="Phobius"/>
    </source>
</evidence>
<evidence type="ECO:0000256" key="4">
    <source>
        <dbReference type="ARBA" id="ARBA00022692"/>
    </source>
</evidence>
<feature type="transmembrane region" description="Helical" evidence="10">
    <location>
        <begin position="81"/>
        <end position="101"/>
    </location>
</feature>
<keyword evidence="6 10" id="KW-1133">Transmembrane helix</keyword>
<evidence type="ECO:0000256" key="1">
    <source>
        <dbReference type="ARBA" id="ARBA00004651"/>
    </source>
</evidence>
<dbReference type="Pfam" id="PF02949">
    <property type="entry name" value="7tm_6"/>
    <property type="match status" value="1"/>
</dbReference>
<evidence type="ECO:0000256" key="8">
    <source>
        <dbReference type="ARBA" id="ARBA00023170"/>
    </source>
</evidence>
<keyword evidence="9" id="KW-0807">Transducer</keyword>
<keyword evidence="8" id="KW-0675">Receptor</keyword>
<dbReference type="Proteomes" id="UP001152888">
    <property type="component" value="Unassembled WGS sequence"/>
</dbReference>
<evidence type="ECO:0000256" key="7">
    <source>
        <dbReference type="ARBA" id="ARBA00023136"/>
    </source>
</evidence>
<keyword evidence="2" id="KW-1003">Cell membrane</keyword>
<evidence type="ECO:0000256" key="5">
    <source>
        <dbReference type="ARBA" id="ARBA00022725"/>
    </source>
</evidence>
<comment type="subcellular location">
    <subcellularLocation>
        <location evidence="1">Cell membrane</location>
        <topology evidence="1">Multi-pass membrane protein</topology>
    </subcellularLocation>
</comment>
<dbReference type="PANTHER" id="PTHR21137:SF35">
    <property type="entry name" value="ODORANT RECEPTOR 19A-RELATED"/>
    <property type="match status" value="1"/>
</dbReference>
<gene>
    <name evidence="11" type="ORF">ACAOBT_LOCUS5726</name>
</gene>
<dbReference type="AlphaFoldDB" id="A0A9P0JZG7"/>
<dbReference type="GO" id="GO:0007165">
    <property type="term" value="P:signal transduction"/>
    <property type="evidence" value="ECO:0007669"/>
    <property type="project" value="UniProtKB-KW"/>
</dbReference>
<keyword evidence="4 10" id="KW-0812">Transmembrane</keyword>
<accession>A0A9P0JZG7</accession>
<keyword evidence="3" id="KW-0716">Sensory transduction</keyword>
<evidence type="ECO:0000256" key="9">
    <source>
        <dbReference type="ARBA" id="ARBA00023224"/>
    </source>
</evidence>
<dbReference type="PANTHER" id="PTHR21137">
    <property type="entry name" value="ODORANT RECEPTOR"/>
    <property type="match status" value="1"/>
</dbReference>
<keyword evidence="7 10" id="KW-0472">Membrane</keyword>
<dbReference type="InterPro" id="IPR004117">
    <property type="entry name" value="7tm6_olfct_rcpt"/>
</dbReference>
<protein>
    <submittedName>
        <fullName evidence="11">Uncharacterized protein</fullName>
    </submittedName>
</protein>
<dbReference type="GO" id="GO:0005886">
    <property type="term" value="C:plasma membrane"/>
    <property type="evidence" value="ECO:0007669"/>
    <property type="project" value="UniProtKB-SubCell"/>
</dbReference>
<keyword evidence="5" id="KW-0552">Olfaction</keyword>
<evidence type="ECO:0000256" key="3">
    <source>
        <dbReference type="ARBA" id="ARBA00022606"/>
    </source>
</evidence>
<dbReference type="GO" id="GO:0005549">
    <property type="term" value="F:odorant binding"/>
    <property type="evidence" value="ECO:0007669"/>
    <property type="project" value="InterPro"/>
</dbReference>
<organism evidence="11 12">
    <name type="scientific">Acanthoscelides obtectus</name>
    <name type="common">Bean weevil</name>
    <name type="synonym">Bruchus obtectus</name>
    <dbReference type="NCBI Taxonomy" id="200917"/>
    <lineage>
        <taxon>Eukaryota</taxon>
        <taxon>Metazoa</taxon>
        <taxon>Ecdysozoa</taxon>
        <taxon>Arthropoda</taxon>
        <taxon>Hexapoda</taxon>
        <taxon>Insecta</taxon>
        <taxon>Pterygota</taxon>
        <taxon>Neoptera</taxon>
        <taxon>Endopterygota</taxon>
        <taxon>Coleoptera</taxon>
        <taxon>Polyphaga</taxon>
        <taxon>Cucujiformia</taxon>
        <taxon>Chrysomeloidea</taxon>
        <taxon>Chrysomelidae</taxon>
        <taxon>Bruchinae</taxon>
        <taxon>Bruchini</taxon>
        <taxon>Acanthoscelides</taxon>
    </lineage>
</organism>
<proteinExistence type="predicted"/>
<sequence>MHTMVSGLLCHAAGQLKVLKYTLMNLDARENPAPTKQYLGELDGDTGDEYDAGEAVYRKISECVQHYDSIFEFVNRVEDTFSFVIFSQFLASTIVICISCLQMSKESMTSISFFNSTLFCIAMLNEIFVFCYYGTILFEDVSIF</sequence>
<evidence type="ECO:0000256" key="2">
    <source>
        <dbReference type="ARBA" id="ARBA00022475"/>
    </source>
</evidence>
<evidence type="ECO:0000313" key="11">
    <source>
        <dbReference type="EMBL" id="CAH1964314.1"/>
    </source>
</evidence>
<name>A0A9P0JZG7_ACAOB</name>
<evidence type="ECO:0000256" key="6">
    <source>
        <dbReference type="ARBA" id="ARBA00022989"/>
    </source>
</evidence>
<feature type="transmembrane region" description="Helical" evidence="10">
    <location>
        <begin position="113"/>
        <end position="138"/>
    </location>
</feature>